<dbReference type="InterPro" id="IPR036628">
    <property type="entry name" value="Clp_N_dom_sf"/>
</dbReference>
<dbReference type="Pfam" id="PF02861">
    <property type="entry name" value="Clp_N"/>
    <property type="match status" value="2"/>
</dbReference>
<evidence type="ECO:0000259" key="2">
    <source>
        <dbReference type="PROSITE" id="PS51903"/>
    </source>
</evidence>
<protein>
    <recommendedName>
        <fullName evidence="2">Clp R domain-containing protein</fullName>
    </recommendedName>
</protein>
<organism evidence="3 4">
    <name type="scientific">Yinghuangia soli</name>
    <dbReference type="NCBI Taxonomy" id="2908204"/>
    <lineage>
        <taxon>Bacteria</taxon>
        <taxon>Bacillati</taxon>
        <taxon>Actinomycetota</taxon>
        <taxon>Actinomycetes</taxon>
        <taxon>Kitasatosporales</taxon>
        <taxon>Streptomycetaceae</taxon>
        <taxon>Yinghuangia</taxon>
    </lineage>
</organism>
<dbReference type="PROSITE" id="PS51903">
    <property type="entry name" value="CLP_R"/>
    <property type="match status" value="1"/>
</dbReference>
<comment type="caution">
    <text evidence="3">The sequence shown here is derived from an EMBL/GenBank/DDBJ whole genome shotgun (WGS) entry which is preliminary data.</text>
</comment>
<keyword evidence="1" id="KW-0677">Repeat</keyword>
<reference evidence="3" key="1">
    <citation type="submission" date="2022-01" db="EMBL/GenBank/DDBJ databases">
        <title>Genome-Based Taxonomic Classification of the Phylum Actinobacteria.</title>
        <authorList>
            <person name="Gao Y."/>
        </authorList>
    </citation>
    <scope>NUCLEOTIDE SEQUENCE</scope>
    <source>
        <strain evidence="3">KLBMP 8922</strain>
    </source>
</reference>
<dbReference type="AlphaFoldDB" id="A0AA41U3B8"/>
<keyword evidence="4" id="KW-1185">Reference proteome</keyword>
<dbReference type="Proteomes" id="UP001165378">
    <property type="component" value="Unassembled WGS sequence"/>
</dbReference>
<gene>
    <name evidence="3" type="ORF">LZ495_31050</name>
</gene>
<feature type="domain" description="Clp R" evidence="2">
    <location>
        <begin position="2"/>
        <end position="178"/>
    </location>
</feature>
<evidence type="ECO:0000313" key="4">
    <source>
        <dbReference type="Proteomes" id="UP001165378"/>
    </source>
</evidence>
<sequence>MFERFTDDARQAVVAAREEARRLEQATIAPEHLVLGVLGVTGDPVVRTLADAGIDLPTARRAVERADGVDAAALESIGIDFAEVRRKVEAEFGSGALSGAGRRGGSRTGIIRFDRDAKKALAQSLRAALALEHRIIAPGHLLLGVVRAGEGALPVMFAEQGVTPAGLADTVTRTMTAPS</sequence>
<accession>A0AA41U3B8</accession>
<dbReference type="InterPro" id="IPR004176">
    <property type="entry name" value="Clp_R_N"/>
</dbReference>
<dbReference type="EMBL" id="JAKFHA010000025">
    <property type="protein sequence ID" value="MCF2531631.1"/>
    <property type="molecule type" value="Genomic_DNA"/>
</dbReference>
<name>A0AA41U3B8_9ACTN</name>
<dbReference type="RefSeq" id="WP_235056279.1">
    <property type="nucleotide sequence ID" value="NZ_JAKFHA010000025.1"/>
</dbReference>
<proteinExistence type="predicted"/>
<evidence type="ECO:0000256" key="1">
    <source>
        <dbReference type="PROSITE-ProRule" id="PRU01251"/>
    </source>
</evidence>
<dbReference type="Gene3D" id="1.10.1780.10">
    <property type="entry name" value="Clp, N-terminal domain"/>
    <property type="match status" value="2"/>
</dbReference>
<evidence type="ECO:0000313" key="3">
    <source>
        <dbReference type="EMBL" id="MCF2531631.1"/>
    </source>
</evidence>
<dbReference type="SUPFAM" id="SSF81923">
    <property type="entry name" value="Double Clp-N motif"/>
    <property type="match status" value="2"/>
</dbReference>